<accession>A0A3M7T0J8</accession>
<keyword evidence="4" id="KW-1185">Reference proteome</keyword>
<feature type="region of interest" description="Disordered" evidence="2">
    <location>
        <begin position="66"/>
        <end position="93"/>
    </location>
</feature>
<reference evidence="3 4" key="1">
    <citation type="journal article" date="2018" name="Sci. Rep.">
        <title>Genomic signatures of local adaptation to the degree of environmental predictability in rotifers.</title>
        <authorList>
            <person name="Franch-Gras L."/>
            <person name="Hahn C."/>
            <person name="Garcia-Roger E.M."/>
            <person name="Carmona M.J."/>
            <person name="Serra M."/>
            <person name="Gomez A."/>
        </authorList>
    </citation>
    <scope>NUCLEOTIDE SEQUENCE [LARGE SCALE GENOMIC DNA]</scope>
    <source>
        <strain evidence="3">HYR1</strain>
    </source>
</reference>
<organism evidence="3 4">
    <name type="scientific">Brachionus plicatilis</name>
    <name type="common">Marine rotifer</name>
    <name type="synonym">Brachionus muelleri</name>
    <dbReference type="NCBI Taxonomy" id="10195"/>
    <lineage>
        <taxon>Eukaryota</taxon>
        <taxon>Metazoa</taxon>
        <taxon>Spiralia</taxon>
        <taxon>Gnathifera</taxon>
        <taxon>Rotifera</taxon>
        <taxon>Eurotatoria</taxon>
        <taxon>Monogononta</taxon>
        <taxon>Pseudotrocha</taxon>
        <taxon>Ploima</taxon>
        <taxon>Brachionidae</taxon>
        <taxon>Brachionus</taxon>
    </lineage>
</organism>
<dbReference type="OrthoDB" id="9898580at2759"/>
<dbReference type="STRING" id="10195.A0A3M7T0J8"/>
<gene>
    <name evidence="3" type="ORF">BpHYR1_047296</name>
</gene>
<proteinExistence type="predicted"/>
<dbReference type="Proteomes" id="UP000276133">
    <property type="component" value="Unassembled WGS sequence"/>
</dbReference>
<feature type="compositionally biased region" description="Low complexity" evidence="2">
    <location>
        <begin position="67"/>
        <end position="76"/>
    </location>
</feature>
<feature type="coiled-coil region" evidence="1">
    <location>
        <begin position="13"/>
        <end position="47"/>
    </location>
</feature>
<comment type="caution">
    <text evidence="3">The sequence shown here is derived from an EMBL/GenBank/DDBJ whole genome shotgun (WGS) entry which is preliminary data.</text>
</comment>
<name>A0A3M7T0J8_BRAPC</name>
<dbReference type="EMBL" id="REGN01000497">
    <property type="protein sequence ID" value="RNA41477.1"/>
    <property type="molecule type" value="Genomic_DNA"/>
</dbReference>
<evidence type="ECO:0000256" key="2">
    <source>
        <dbReference type="SAM" id="MobiDB-lite"/>
    </source>
</evidence>
<keyword evidence="1" id="KW-0175">Coiled coil</keyword>
<evidence type="ECO:0000313" key="3">
    <source>
        <dbReference type="EMBL" id="RNA41477.1"/>
    </source>
</evidence>
<sequence length="394" mass="45031">MLGRGSTKPKEDVAVLLKRVDEQNEQIGRLQAKFRDVTQAYKNLLNEKKALEIIVKSVDTKTALTASSRSVSNSDVSEADFHPAESGPSDEDKVHSLTANIQVLLDNKAKMEEVYKAERKKLLGDYEEMRLRCEKYRLECDKKLEVAKSQAQVQEESQNVILLRNENVDLKKKIKNLSKQFENKCEELIQANGELKQLKMAHNEQMCGDETKLADMRKLLKEANESNERRVCELETRIADLCATIAAHESPSLHANQPSESNTHSRLSENVDFDSAVEQIVYLKKFIETTAKESSINFDFNEDFHLKIDLNFSLFFCKLNYRIPLLRDACTKNQNSCFNPSITLHLAHILDFTIDLSKFLILSKFSLLYPLSISFNLSSKLQLLTFFDATRPLT</sequence>
<evidence type="ECO:0000313" key="4">
    <source>
        <dbReference type="Proteomes" id="UP000276133"/>
    </source>
</evidence>
<protein>
    <submittedName>
        <fullName evidence="3">DNA double-strand break repair Rad50</fullName>
    </submittedName>
</protein>
<dbReference type="AlphaFoldDB" id="A0A3M7T0J8"/>
<evidence type="ECO:0000256" key="1">
    <source>
        <dbReference type="SAM" id="Coils"/>
    </source>
</evidence>
<feature type="coiled-coil region" evidence="1">
    <location>
        <begin position="101"/>
        <end position="198"/>
    </location>
</feature>